<evidence type="ECO:0000256" key="1">
    <source>
        <dbReference type="SAM" id="MobiDB-lite"/>
    </source>
</evidence>
<protein>
    <submittedName>
        <fullName evidence="2">Uncharacterized protein</fullName>
    </submittedName>
</protein>
<sequence>MSRATRSSSAKAIGDSPTNSSSKKSGVVSSDRRPKAPPVTHFERAVFRKLRDRYTDEELATVMLRHPSTALRAYKNCNDLNPKVKGPLLDKVEDDEKVLRDNWQEFRQIEQQLELLYPKSQSDSESGDESNVDQLSDTEDQLMDQSSVNQAEQETEEVGMSQDRPIKIEKI</sequence>
<dbReference type="AlphaFoldDB" id="A0A8H6S5W6"/>
<evidence type="ECO:0000313" key="3">
    <source>
        <dbReference type="Proteomes" id="UP000636479"/>
    </source>
</evidence>
<organism evidence="2 3">
    <name type="scientific">Mycena indigotica</name>
    <dbReference type="NCBI Taxonomy" id="2126181"/>
    <lineage>
        <taxon>Eukaryota</taxon>
        <taxon>Fungi</taxon>
        <taxon>Dikarya</taxon>
        <taxon>Basidiomycota</taxon>
        <taxon>Agaricomycotina</taxon>
        <taxon>Agaricomycetes</taxon>
        <taxon>Agaricomycetidae</taxon>
        <taxon>Agaricales</taxon>
        <taxon>Marasmiineae</taxon>
        <taxon>Mycenaceae</taxon>
        <taxon>Mycena</taxon>
    </lineage>
</organism>
<reference evidence="2" key="1">
    <citation type="submission" date="2020-05" db="EMBL/GenBank/DDBJ databases">
        <title>Mycena genomes resolve the evolution of fungal bioluminescence.</title>
        <authorList>
            <person name="Tsai I.J."/>
        </authorList>
    </citation>
    <scope>NUCLEOTIDE SEQUENCE</scope>
    <source>
        <strain evidence="2">171206Taipei</strain>
    </source>
</reference>
<accession>A0A8H6S5W6</accession>
<dbReference type="GeneID" id="59350537"/>
<dbReference type="Proteomes" id="UP000636479">
    <property type="component" value="Unassembled WGS sequence"/>
</dbReference>
<feature type="region of interest" description="Disordered" evidence="1">
    <location>
        <begin position="1"/>
        <end position="41"/>
    </location>
</feature>
<evidence type="ECO:0000313" key="2">
    <source>
        <dbReference type="EMBL" id="KAF7293690.1"/>
    </source>
</evidence>
<feature type="compositionally biased region" description="Polar residues" evidence="1">
    <location>
        <begin position="1"/>
        <end position="10"/>
    </location>
</feature>
<comment type="caution">
    <text evidence="2">The sequence shown here is derived from an EMBL/GenBank/DDBJ whole genome shotgun (WGS) entry which is preliminary data.</text>
</comment>
<keyword evidence="3" id="KW-1185">Reference proteome</keyword>
<dbReference type="RefSeq" id="XP_037215853.1">
    <property type="nucleotide sequence ID" value="XM_037368021.1"/>
</dbReference>
<dbReference type="EMBL" id="JACAZF010000010">
    <property type="protein sequence ID" value="KAF7293690.1"/>
    <property type="molecule type" value="Genomic_DNA"/>
</dbReference>
<gene>
    <name evidence="2" type="ORF">MIND_01149000</name>
</gene>
<name>A0A8H6S5W6_9AGAR</name>
<feature type="compositionally biased region" description="Acidic residues" evidence="1">
    <location>
        <begin position="125"/>
        <end position="142"/>
    </location>
</feature>
<feature type="compositionally biased region" description="Polar residues" evidence="1">
    <location>
        <begin position="143"/>
        <end position="152"/>
    </location>
</feature>
<proteinExistence type="predicted"/>
<feature type="region of interest" description="Disordered" evidence="1">
    <location>
        <begin position="116"/>
        <end position="171"/>
    </location>
</feature>
<feature type="compositionally biased region" description="Low complexity" evidence="1">
    <location>
        <begin position="20"/>
        <end position="29"/>
    </location>
</feature>